<keyword evidence="4 12" id="KW-0547">Nucleotide-binding</keyword>
<keyword evidence="12 13" id="KW-0742">SOS response</keyword>
<dbReference type="HAMAP" id="MF_00204">
    <property type="entry name" value="UvrB"/>
    <property type="match status" value="1"/>
</dbReference>
<dbReference type="InterPro" id="IPR036876">
    <property type="entry name" value="UVR_dom_sf"/>
</dbReference>
<dbReference type="InterPro" id="IPR014001">
    <property type="entry name" value="Helicase_ATP-bd"/>
</dbReference>
<sequence length="660" mass="76371">MNYELKTKLTPKGDQPEAIEALIRGLKNGERFMTLLGVTGSGKTFTMANVINALNRPALIISPNKTLAAQLYREFKGFFPNNRVEFFVSYYDYYRPEAYIPAKDVYIEKEADINEEIERMRLSAMKSVITRRDVIVVASVSCIYASGDPKDFRESNLYLEKGKSLDRRLVLKRLAAMQYRRSDAEIDPGTFRLHGEILEIHPPYDENSVRIEFFDNEVERILVLNPVTRKVMDEIDRIVFYPAKEFTTNQRNVEMSVKHIKEELDSRLEEFKNQGKLLEAERLKQRTLYDIEMLQTMGYCSGIENYSRHFSGKQPGDPPWNLMDYFPKDLIVFIDESHIGVPQIMGMVRGDRSRKESLVNYGFRLPSSFDNRPLQFPEFLDRAPQIVFVSATPGPYERQVSSKVIEQIVRPTGLVDPEVEIKPTINQVDDLIEQMENVKSRGERALIVTLTKSMSEKLSGYLVEMGYKSEFLHSDLDTIERMKVLTRLRKGEIDAIVGVNLLREGLDLPEVSLVAILDADKEGFLRSTTSLIQTMGRASRNLNGKIILYADTVTDSMRVAIEEASRRREKQIEFNLKHSITPQTIQKDIDEFFMQIKSEEKEEYSNIDEDVKSTLMMKEKLGTDEYIEILDQKMREAAEDWRFEEAAFYRDEIKRVKNGR</sequence>
<dbReference type="EMBL" id="DTPE01000012">
    <property type="protein sequence ID" value="HGE74556.1"/>
    <property type="molecule type" value="Genomic_DNA"/>
</dbReference>
<accession>A0A7V3RDH3</accession>
<dbReference type="CDD" id="cd17916">
    <property type="entry name" value="DEXHc_UvrB"/>
    <property type="match status" value="1"/>
</dbReference>
<keyword evidence="6 12" id="KW-0228">DNA excision</keyword>
<feature type="binding site" evidence="12">
    <location>
        <begin position="37"/>
        <end position="44"/>
    </location>
    <ligand>
        <name>ATP</name>
        <dbReference type="ChEBI" id="CHEBI:30616"/>
    </ligand>
</feature>
<dbReference type="GO" id="GO:0005737">
    <property type="term" value="C:cytoplasm"/>
    <property type="evidence" value="ECO:0007669"/>
    <property type="project" value="UniProtKB-SubCell"/>
</dbReference>
<dbReference type="InterPro" id="IPR001650">
    <property type="entry name" value="Helicase_C-like"/>
</dbReference>
<dbReference type="GO" id="GO:0005524">
    <property type="term" value="F:ATP binding"/>
    <property type="evidence" value="ECO:0007669"/>
    <property type="project" value="UniProtKB-UniRule"/>
</dbReference>
<evidence type="ECO:0000313" key="17">
    <source>
        <dbReference type="EMBL" id="HGE74556.1"/>
    </source>
</evidence>
<dbReference type="InterPro" id="IPR024759">
    <property type="entry name" value="UvrB_YAD/RRR_dom"/>
</dbReference>
<dbReference type="PROSITE" id="PS50151">
    <property type="entry name" value="UVR"/>
    <property type="match status" value="1"/>
</dbReference>
<evidence type="ECO:0000256" key="1">
    <source>
        <dbReference type="ARBA" id="ARBA00004496"/>
    </source>
</evidence>
<dbReference type="SUPFAM" id="SSF52540">
    <property type="entry name" value="P-loop containing nucleoside triphosphate hydrolases"/>
    <property type="match status" value="2"/>
</dbReference>
<protein>
    <recommendedName>
        <fullName evidence="11 12">UvrABC system protein B</fullName>
        <shortName evidence="12">Protein UvrB</shortName>
    </recommendedName>
    <alternativeName>
        <fullName evidence="12">Excinuclease ABC subunit B</fullName>
    </alternativeName>
</protein>
<dbReference type="InterPro" id="IPR001943">
    <property type="entry name" value="UVR_dom"/>
</dbReference>
<comment type="similarity">
    <text evidence="2 12 13">Belongs to the UvrB family.</text>
</comment>
<gene>
    <name evidence="12 17" type="primary">uvrB</name>
    <name evidence="17" type="ORF">ENX73_00315</name>
</gene>
<dbReference type="GO" id="GO:0009380">
    <property type="term" value="C:excinuclease repair complex"/>
    <property type="evidence" value="ECO:0007669"/>
    <property type="project" value="InterPro"/>
</dbReference>
<dbReference type="PROSITE" id="PS51192">
    <property type="entry name" value="HELICASE_ATP_BIND_1"/>
    <property type="match status" value="1"/>
</dbReference>
<comment type="caution">
    <text evidence="17">The sequence shown here is derived from an EMBL/GenBank/DDBJ whole genome shotgun (WGS) entry which is preliminary data.</text>
</comment>
<evidence type="ECO:0000256" key="3">
    <source>
        <dbReference type="ARBA" id="ARBA00022490"/>
    </source>
</evidence>
<evidence type="ECO:0000259" key="14">
    <source>
        <dbReference type="PROSITE" id="PS50151"/>
    </source>
</evidence>
<dbReference type="SUPFAM" id="SSF46600">
    <property type="entry name" value="C-terminal UvrC-binding domain of UvrB"/>
    <property type="match status" value="1"/>
</dbReference>
<dbReference type="InterPro" id="IPR004807">
    <property type="entry name" value="UvrB"/>
</dbReference>
<evidence type="ECO:0000259" key="16">
    <source>
        <dbReference type="PROSITE" id="PS51194"/>
    </source>
</evidence>
<organism evidence="17">
    <name type="scientific">Mesoaciditoga lauensis</name>
    <dbReference type="NCBI Taxonomy" id="1495039"/>
    <lineage>
        <taxon>Bacteria</taxon>
        <taxon>Thermotogati</taxon>
        <taxon>Thermotogota</taxon>
        <taxon>Thermotogae</taxon>
        <taxon>Mesoaciditogales</taxon>
        <taxon>Mesoaciditogaceae</taxon>
        <taxon>Mesoaciditoga</taxon>
    </lineage>
</organism>
<feature type="domain" description="Helicase C-terminal" evidence="16">
    <location>
        <begin position="427"/>
        <end position="600"/>
    </location>
</feature>
<dbReference type="GO" id="GO:0009432">
    <property type="term" value="P:SOS response"/>
    <property type="evidence" value="ECO:0007669"/>
    <property type="project" value="UniProtKB-UniRule"/>
</dbReference>
<evidence type="ECO:0000256" key="7">
    <source>
        <dbReference type="ARBA" id="ARBA00022840"/>
    </source>
</evidence>
<dbReference type="Pfam" id="PF12344">
    <property type="entry name" value="UvrB"/>
    <property type="match status" value="1"/>
</dbReference>
<dbReference type="GO" id="GO:0003677">
    <property type="term" value="F:DNA binding"/>
    <property type="evidence" value="ECO:0007669"/>
    <property type="project" value="UniProtKB-UniRule"/>
</dbReference>
<dbReference type="AlphaFoldDB" id="A0A7V3RDH3"/>
<dbReference type="PANTHER" id="PTHR24029">
    <property type="entry name" value="UVRABC SYSTEM PROTEIN B"/>
    <property type="match status" value="1"/>
</dbReference>
<reference evidence="17" key="1">
    <citation type="journal article" date="2020" name="mSystems">
        <title>Genome- and Community-Level Interaction Insights into Carbon Utilization and Element Cycling Functions of Hydrothermarchaeota in Hydrothermal Sediment.</title>
        <authorList>
            <person name="Zhou Z."/>
            <person name="Liu Y."/>
            <person name="Xu W."/>
            <person name="Pan J."/>
            <person name="Luo Z.H."/>
            <person name="Li M."/>
        </authorList>
    </citation>
    <scope>NUCLEOTIDE SEQUENCE [LARGE SCALE GENOMIC DNA]</scope>
    <source>
        <strain evidence="17">SpSt-966</strain>
    </source>
</reference>
<dbReference type="Pfam" id="PF04851">
    <property type="entry name" value="ResIII"/>
    <property type="match status" value="1"/>
</dbReference>
<dbReference type="GO" id="GO:0016887">
    <property type="term" value="F:ATP hydrolysis activity"/>
    <property type="evidence" value="ECO:0007669"/>
    <property type="project" value="InterPro"/>
</dbReference>
<evidence type="ECO:0000256" key="13">
    <source>
        <dbReference type="RuleBase" id="RU003587"/>
    </source>
</evidence>
<evidence type="ECO:0000256" key="2">
    <source>
        <dbReference type="ARBA" id="ARBA00008533"/>
    </source>
</evidence>
<dbReference type="Gene3D" id="3.40.50.300">
    <property type="entry name" value="P-loop containing nucleotide triphosphate hydrolases"/>
    <property type="match status" value="3"/>
</dbReference>
<dbReference type="InterPro" id="IPR006935">
    <property type="entry name" value="Helicase/UvrB_N"/>
</dbReference>
<evidence type="ECO:0000256" key="9">
    <source>
        <dbReference type="ARBA" id="ARBA00023204"/>
    </source>
</evidence>
<evidence type="ECO:0000256" key="12">
    <source>
        <dbReference type="HAMAP-Rule" id="MF_00204"/>
    </source>
</evidence>
<keyword evidence="5 12" id="KW-0227">DNA damage</keyword>
<evidence type="ECO:0000256" key="6">
    <source>
        <dbReference type="ARBA" id="ARBA00022769"/>
    </source>
</evidence>
<feature type="short sequence motif" description="Beta-hairpin" evidence="12">
    <location>
        <begin position="90"/>
        <end position="113"/>
    </location>
</feature>
<comment type="subcellular location">
    <subcellularLocation>
        <location evidence="1 12 13">Cytoplasm</location>
    </subcellularLocation>
</comment>
<comment type="function">
    <text evidence="12">The UvrABC repair system catalyzes the recognition and processing of DNA lesions. A damage recognition complex composed of 2 UvrA and 2 UvrB subunits scans DNA for abnormalities. Upon binding of the UvrA(2)B(2) complex to a putative damaged site, the DNA wraps around one UvrB monomer. DNA wrap is dependent on ATP binding by UvrB and probably causes local melting of the DNA helix, facilitating insertion of UvrB beta-hairpin between the DNA strands. Then UvrB probes one DNA strand for the presence of a lesion. If a lesion is found the UvrA subunits dissociate and the UvrB-DNA preincision complex is formed. This complex is subsequently bound by UvrC and the second UvrB is released. If no lesion is found, the DNA wraps around the other UvrB subunit that will check the other stand for damage.</text>
</comment>
<proteinExistence type="inferred from homology"/>
<dbReference type="Pfam" id="PF02151">
    <property type="entry name" value="UVR"/>
    <property type="match status" value="1"/>
</dbReference>
<dbReference type="Gene3D" id="4.10.860.10">
    <property type="entry name" value="UVR domain"/>
    <property type="match status" value="1"/>
</dbReference>
<dbReference type="InterPro" id="IPR041471">
    <property type="entry name" value="UvrB_inter"/>
</dbReference>
<keyword evidence="7 12" id="KW-0067">ATP-binding</keyword>
<keyword evidence="8 12" id="KW-0267">Excision nuclease</keyword>
<feature type="domain" description="UVR" evidence="14">
    <location>
        <begin position="624"/>
        <end position="659"/>
    </location>
</feature>
<evidence type="ECO:0000256" key="11">
    <source>
        <dbReference type="ARBA" id="ARBA00029504"/>
    </source>
</evidence>
<dbReference type="NCBIfam" id="NF003673">
    <property type="entry name" value="PRK05298.1"/>
    <property type="match status" value="1"/>
</dbReference>
<dbReference type="Pfam" id="PF17757">
    <property type="entry name" value="UvrB_inter"/>
    <property type="match status" value="1"/>
</dbReference>
<comment type="domain">
    <text evidence="12">The beta-hairpin motif is involved in DNA binding.</text>
</comment>
<dbReference type="SMART" id="SM00490">
    <property type="entry name" value="HELICc"/>
    <property type="match status" value="1"/>
</dbReference>
<keyword evidence="9 12" id="KW-0234">DNA repair</keyword>
<name>A0A7V3RDH3_9BACT</name>
<evidence type="ECO:0000259" key="15">
    <source>
        <dbReference type="PROSITE" id="PS51192"/>
    </source>
</evidence>
<evidence type="ECO:0000256" key="5">
    <source>
        <dbReference type="ARBA" id="ARBA00022763"/>
    </source>
</evidence>
<dbReference type="NCBIfam" id="TIGR00631">
    <property type="entry name" value="uvrb"/>
    <property type="match status" value="1"/>
</dbReference>
<dbReference type="PROSITE" id="PS51194">
    <property type="entry name" value="HELICASE_CTER"/>
    <property type="match status" value="1"/>
</dbReference>
<dbReference type="GO" id="GO:0006289">
    <property type="term" value="P:nucleotide-excision repair"/>
    <property type="evidence" value="ECO:0007669"/>
    <property type="project" value="UniProtKB-UniRule"/>
</dbReference>
<dbReference type="SMART" id="SM00487">
    <property type="entry name" value="DEXDc"/>
    <property type="match status" value="1"/>
</dbReference>
<dbReference type="GO" id="GO:0009381">
    <property type="term" value="F:excinuclease ABC activity"/>
    <property type="evidence" value="ECO:0007669"/>
    <property type="project" value="UniProtKB-UniRule"/>
</dbReference>
<feature type="domain" description="Helicase ATP-binding" evidence="15">
    <location>
        <begin position="24"/>
        <end position="171"/>
    </location>
</feature>
<dbReference type="InterPro" id="IPR027417">
    <property type="entry name" value="P-loop_NTPase"/>
</dbReference>
<evidence type="ECO:0000256" key="10">
    <source>
        <dbReference type="ARBA" id="ARBA00026033"/>
    </source>
</evidence>
<keyword evidence="3 12" id="KW-0963">Cytoplasm</keyword>
<evidence type="ECO:0000256" key="8">
    <source>
        <dbReference type="ARBA" id="ARBA00022881"/>
    </source>
</evidence>
<evidence type="ECO:0000256" key="4">
    <source>
        <dbReference type="ARBA" id="ARBA00022741"/>
    </source>
</evidence>
<dbReference type="PANTHER" id="PTHR24029:SF0">
    <property type="entry name" value="UVRABC SYSTEM PROTEIN B"/>
    <property type="match status" value="1"/>
</dbReference>
<dbReference type="Pfam" id="PF00271">
    <property type="entry name" value="Helicase_C"/>
    <property type="match status" value="1"/>
</dbReference>
<comment type="subunit">
    <text evidence="10 12 13">Forms a heterotetramer with UvrA during the search for lesions. Interacts with UvrC in an incision complex.</text>
</comment>